<dbReference type="PANTHER" id="PTHR48057">
    <property type="entry name" value="LEUCINE-RICH REPEAT SERINE/THREONINE-PROTEIN KINASE 1"/>
    <property type="match status" value="1"/>
</dbReference>
<dbReference type="GO" id="GO:0016301">
    <property type="term" value="F:kinase activity"/>
    <property type="evidence" value="ECO:0007669"/>
    <property type="project" value="UniProtKB-KW"/>
</dbReference>
<protein>
    <submittedName>
        <fullName evidence="7">LRR receptor-like kinase resistance protein</fullName>
    </submittedName>
</protein>
<dbReference type="InterPro" id="IPR032675">
    <property type="entry name" value="LRR_dom_sf"/>
</dbReference>
<reference evidence="7 8" key="1">
    <citation type="journal article" date="2014" name="Am. J. Bot.">
        <title>Genome assembly and annotation for red clover (Trifolium pratense; Fabaceae).</title>
        <authorList>
            <person name="Istvanek J."/>
            <person name="Jaros M."/>
            <person name="Krenek A."/>
            <person name="Repkova J."/>
        </authorList>
    </citation>
    <scope>NUCLEOTIDE SEQUENCE [LARGE SCALE GENOMIC DNA]</scope>
    <source>
        <strain evidence="8">cv. Tatra</strain>
        <tissue evidence="7">Young leaves</tissue>
    </source>
</reference>
<dbReference type="FunFam" id="3.80.10.10:FF:000041">
    <property type="entry name" value="LRR receptor-like serine/threonine-protein kinase ERECTA"/>
    <property type="match status" value="1"/>
</dbReference>
<keyword evidence="5" id="KW-0472">Membrane</keyword>
<accession>A0A2K3MKX1</accession>
<dbReference type="STRING" id="57577.A0A2K3MKX1"/>
<comment type="subcellular location">
    <subcellularLocation>
        <location evidence="1">Membrane</location>
    </subcellularLocation>
</comment>
<dbReference type="GO" id="GO:0016020">
    <property type="term" value="C:membrane"/>
    <property type="evidence" value="ECO:0007669"/>
    <property type="project" value="UniProtKB-SubCell"/>
</dbReference>
<keyword evidence="7" id="KW-0418">Kinase</keyword>
<evidence type="ECO:0000313" key="8">
    <source>
        <dbReference type="Proteomes" id="UP000236291"/>
    </source>
</evidence>
<dbReference type="EMBL" id="ASHM01066397">
    <property type="protein sequence ID" value="PNX91481.1"/>
    <property type="molecule type" value="Genomic_DNA"/>
</dbReference>
<keyword evidence="4" id="KW-0677">Repeat</keyword>
<keyword evidence="7" id="KW-0808">Transferase</keyword>
<dbReference type="Gene3D" id="3.80.10.10">
    <property type="entry name" value="Ribonuclease Inhibitor"/>
    <property type="match status" value="1"/>
</dbReference>
<proteinExistence type="predicted"/>
<dbReference type="InterPro" id="IPR001611">
    <property type="entry name" value="Leu-rich_rpt"/>
</dbReference>
<reference evidence="7 8" key="2">
    <citation type="journal article" date="2017" name="Front. Plant Sci.">
        <title>Gene Classification and Mining of Molecular Markers Useful in Red Clover (Trifolium pratense) Breeding.</title>
        <authorList>
            <person name="Istvanek J."/>
            <person name="Dluhosova J."/>
            <person name="Dluhos P."/>
            <person name="Patkova L."/>
            <person name="Nedelnik J."/>
            <person name="Repkova J."/>
        </authorList>
    </citation>
    <scope>NUCLEOTIDE SEQUENCE [LARGE SCALE GENOMIC DNA]</scope>
    <source>
        <strain evidence="8">cv. Tatra</strain>
        <tissue evidence="7">Young leaves</tissue>
    </source>
</reference>
<evidence type="ECO:0000256" key="2">
    <source>
        <dbReference type="ARBA" id="ARBA00022614"/>
    </source>
</evidence>
<evidence type="ECO:0000256" key="6">
    <source>
        <dbReference type="ARBA" id="ARBA00023180"/>
    </source>
</evidence>
<keyword evidence="7" id="KW-0675">Receptor</keyword>
<dbReference type="InterPro" id="IPR052595">
    <property type="entry name" value="LRRC69/RLP"/>
</dbReference>
<evidence type="ECO:0000256" key="1">
    <source>
        <dbReference type="ARBA" id="ARBA00004370"/>
    </source>
</evidence>
<keyword evidence="6" id="KW-0325">Glycoprotein</keyword>
<evidence type="ECO:0000256" key="5">
    <source>
        <dbReference type="ARBA" id="ARBA00023136"/>
    </source>
</evidence>
<dbReference type="Proteomes" id="UP000236291">
    <property type="component" value="Unassembled WGS sequence"/>
</dbReference>
<dbReference type="AlphaFoldDB" id="A0A2K3MKX1"/>
<name>A0A2K3MKX1_TRIPR</name>
<comment type="caution">
    <text evidence="7">The sequence shown here is derived from an EMBL/GenBank/DDBJ whole genome shotgun (WGS) entry which is preliminary data.</text>
</comment>
<evidence type="ECO:0000256" key="3">
    <source>
        <dbReference type="ARBA" id="ARBA00022729"/>
    </source>
</evidence>
<dbReference type="SUPFAM" id="SSF52058">
    <property type="entry name" value="L domain-like"/>
    <property type="match status" value="1"/>
</dbReference>
<dbReference type="Pfam" id="PF00560">
    <property type="entry name" value="LRR_1"/>
    <property type="match status" value="2"/>
</dbReference>
<keyword evidence="3" id="KW-0732">Signal</keyword>
<keyword evidence="2" id="KW-0433">Leucine-rich repeat</keyword>
<evidence type="ECO:0000256" key="4">
    <source>
        <dbReference type="ARBA" id="ARBA00022737"/>
    </source>
</evidence>
<organism evidence="7 8">
    <name type="scientific">Trifolium pratense</name>
    <name type="common">Red clover</name>
    <dbReference type="NCBI Taxonomy" id="57577"/>
    <lineage>
        <taxon>Eukaryota</taxon>
        <taxon>Viridiplantae</taxon>
        <taxon>Streptophyta</taxon>
        <taxon>Embryophyta</taxon>
        <taxon>Tracheophyta</taxon>
        <taxon>Spermatophyta</taxon>
        <taxon>Magnoliopsida</taxon>
        <taxon>eudicotyledons</taxon>
        <taxon>Gunneridae</taxon>
        <taxon>Pentapetalae</taxon>
        <taxon>rosids</taxon>
        <taxon>fabids</taxon>
        <taxon>Fabales</taxon>
        <taxon>Fabaceae</taxon>
        <taxon>Papilionoideae</taxon>
        <taxon>50 kb inversion clade</taxon>
        <taxon>NPAAA clade</taxon>
        <taxon>Hologalegina</taxon>
        <taxon>IRL clade</taxon>
        <taxon>Trifolieae</taxon>
        <taxon>Trifolium</taxon>
    </lineage>
</organism>
<sequence length="137" mass="15108">MLVYNCLPIATTVALSLSSETDKLALLALKEKLTNGGVTCGRRHMRVSALRLTNQTLGGILGPSLGNLTFLRELNLTNINLHGEIPKQIGRLKRLQLLNLKNNKLQGEIPIELSNCTNIKVDTYRKSLGRKDTLFIG</sequence>
<dbReference type="PANTHER" id="PTHR48057:SF18">
    <property type="entry name" value="REPEAT RECEPTOR-LIKE PROTEIN KINASE FAMILY PROTEIN, PUTATIVE-RELATED"/>
    <property type="match status" value="1"/>
</dbReference>
<evidence type="ECO:0000313" key="7">
    <source>
        <dbReference type="EMBL" id="PNX91481.1"/>
    </source>
</evidence>
<gene>
    <name evidence="7" type="ORF">L195_g047612</name>
</gene>